<dbReference type="RefSeq" id="WP_061253603.1">
    <property type="nucleotide sequence ID" value="NZ_JBFALK010000001.1"/>
</dbReference>
<proteinExistence type="predicted"/>
<dbReference type="Proteomes" id="UP001551675">
    <property type="component" value="Unassembled WGS sequence"/>
</dbReference>
<evidence type="ECO:0000313" key="2">
    <source>
        <dbReference type="Proteomes" id="UP001551675"/>
    </source>
</evidence>
<sequence>MFPGEDGARLTKADGDGEARIIDELYALTRTGASGALKIDGDPGGTIYLDGGYVTFAEAAGVPDLAARLIGSRRVSTEQWNTLRAEGRRAGGFDALLVEQGLIDEGDMLAVLRSVVLDAITAMTAPVAGGPSVTGVLFVPLERSWAGAMLRLEAEFVRSEVARRVTLLAAHDVSFDGRPKVSDLRRPLGIVKREQWTVACRIDGVVTLRELAWRNGFALYDTVESVDGLIRAGLCTLPAPGEVVPPQHDDVRAARGSGGGVTWLGPEWAVDETETEDDTAELPRVPEPADDAARLMPRRRPGATTWDRAHVSAGSVGLPRGLAEAGRTPFAPPRPDILERVLEGLRRLE</sequence>
<dbReference type="EMBL" id="JBFALK010000001">
    <property type="protein sequence ID" value="MEV0967592.1"/>
    <property type="molecule type" value="Genomic_DNA"/>
</dbReference>
<comment type="caution">
    <text evidence="1">The sequence shown here is derived from an EMBL/GenBank/DDBJ whole genome shotgun (WGS) entry which is preliminary data.</text>
</comment>
<organism evidence="1 2">
    <name type="scientific">Microtetraspora glauca</name>
    <dbReference type="NCBI Taxonomy" id="1996"/>
    <lineage>
        <taxon>Bacteria</taxon>
        <taxon>Bacillati</taxon>
        <taxon>Actinomycetota</taxon>
        <taxon>Actinomycetes</taxon>
        <taxon>Streptosporangiales</taxon>
        <taxon>Streptosporangiaceae</taxon>
        <taxon>Microtetraspora</taxon>
    </lineage>
</organism>
<reference evidence="1 2" key="1">
    <citation type="submission" date="2024-06" db="EMBL/GenBank/DDBJ databases">
        <title>The Natural Products Discovery Center: Release of the First 8490 Sequenced Strains for Exploring Actinobacteria Biosynthetic Diversity.</title>
        <authorList>
            <person name="Kalkreuter E."/>
            <person name="Kautsar S.A."/>
            <person name="Yang D."/>
            <person name="Bader C.D."/>
            <person name="Teijaro C.N."/>
            <person name="Fluegel L."/>
            <person name="Davis C.M."/>
            <person name="Simpson J.R."/>
            <person name="Lauterbach L."/>
            <person name="Steele A.D."/>
            <person name="Gui C."/>
            <person name="Meng S."/>
            <person name="Li G."/>
            <person name="Viehrig K."/>
            <person name="Ye F."/>
            <person name="Su P."/>
            <person name="Kiefer A.F."/>
            <person name="Nichols A."/>
            <person name="Cepeda A.J."/>
            <person name="Yan W."/>
            <person name="Fan B."/>
            <person name="Jiang Y."/>
            <person name="Adhikari A."/>
            <person name="Zheng C.-J."/>
            <person name="Schuster L."/>
            <person name="Cowan T.M."/>
            <person name="Smanski M.J."/>
            <person name="Chevrette M.G."/>
            <person name="De Carvalho L.P.S."/>
            <person name="Shen B."/>
        </authorList>
    </citation>
    <scope>NUCLEOTIDE SEQUENCE [LARGE SCALE GENOMIC DNA]</scope>
    <source>
        <strain evidence="1 2">NPDC050100</strain>
    </source>
</reference>
<gene>
    <name evidence="1" type="ORF">AB0I59_03070</name>
</gene>
<evidence type="ECO:0000313" key="1">
    <source>
        <dbReference type="EMBL" id="MEV0967592.1"/>
    </source>
</evidence>
<protein>
    <recommendedName>
        <fullName evidence="3">DUF4388 domain-containing protein</fullName>
    </recommendedName>
</protein>
<evidence type="ECO:0008006" key="3">
    <source>
        <dbReference type="Google" id="ProtNLM"/>
    </source>
</evidence>
<keyword evidence="2" id="KW-1185">Reference proteome</keyword>
<accession>A0ABV3G7L8</accession>
<name>A0ABV3G7L8_MICGL</name>